<dbReference type="InterPro" id="IPR003607">
    <property type="entry name" value="HD/PDEase_dom"/>
</dbReference>
<keyword evidence="4 5" id="KW-0694">RNA-binding</keyword>
<dbReference type="InterPro" id="IPR036612">
    <property type="entry name" value="KH_dom_type_1_sf"/>
</dbReference>
<keyword evidence="1 5" id="KW-0540">Nuclease</keyword>
<dbReference type="NCBIfam" id="TIGR03319">
    <property type="entry name" value="RNase_Y"/>
    <property type="match status" value="1"/>
</dbReference>
<evidence type="ECO:0000256" key="7">
    <source>
        <dbReference type="SAM" id="Coils"/>
    </source>
</evidence>
<feature type="coiled-coil region" evidence="7">
    <location>
        <begin position="30"/>
        <end position="111"/>
    </location>
</feature>
<keyword evidence="3 5" id="KW-0378">Hydrolase</keyword>
<dbReference type="GO" id="GO:0006402">
    <property type="term" value="P:mRNA catabolic process"/>
    <property type="evidence" value="ECO:0007669"/>
    <property type="project" value="UniProtKB-UniRule"/>
</dbReference>
<dbReference type="SMART" id="SM00322">
    <property type="entry name" value="KH"/>
    <property type="match status" value="1"/>
</dbReference>
<dbReference type="InterPro" id="IPR004087">
    <property type="entry name" value="KH_dom"/>
</dbReference>
<sequence length="513" mass="58194">METYIPAIIALIAGAAGGFFFDRLRTGAAYKDRDRIIEEAEKEAQNLLKSQELEAKEQMLVRREEMEKELESMRDELRQQEKRLDKRETALEDAQEGFQKRERMIEQSQRKITERAKAMESRERELERIISEEQGLLHKISGLDKDRATELLLDRLDKRLRNETGAVLLAHQQRVKEDCDKQAREIIGMAVQRYAAAHTSETTVSTVDIPSDEMKGRIIGREGRNIRAFEKETGVDVVVDDTPGVVVVSAFDSVRREIGKIALRKLIEDGRIHPTRIEEVVKETEQEMDKYIRELGIEAAQEAGVPNLHDKIVDLMGRLQFRTSYSQNVRRHSIEVAHLTGMMAEQLGLDGDMARRCGFLHDIGKAADHEMEGGHPHVGAELLKRYGEGEEVVHAARGHHDDIRPEFIYTVLVAAADAVSAARPGARRETLEKYVRRLEELEALANGFPGVQQCYAVQAGREIRIIVDAQAVNDNESVKLSKEIAEAIEQSLTYPGEIKVSVLREMRSIEYAR</sequence>
<dbReference type="Pfam" id="PF12072">
    <property type="entry name" value="RNase_Y_N"/>
    <property type="match status" value="1"/>
</dbReference>
<dbReference type="SUPFAM" id="SSF54791">
    <property type="entry name" value="Eukaryotic type KH-domain (KH-domain type I)"/>
    <property type="match status" value="1"/>
</dbReference>
<dbReference type="GO" id="GO:0016787">
    <property type="term" value="F:hydrolase activity"/>
    <property type="evidence" value="ECO:0007669"/>
    <property type="project" value="UniProtKB-KW"/>
</dbReference>
<gene>
    <name evidence="5 9" type="primary">rny</name>
    <name evidence="9" type="ORF">V22_22950</name>
</gene>
<evidence type="ECO:0000313" key="10">
    <source>
        <dbReference type="Proteomes" id="UP000319976"/>
    </source>
</evidence>
<dbReference type="InterPro" id="IPR004088">
    <property type="entry name" value="KH_dom_type_1"/>
</dbReference>
<dbReference type="GO" id="GO:0004521">
    <property type="term" value="F:RNA endonuclease activity"/>
    <property type="evidence" value="ECO:0007669"/>
    <property type="project" value="UniProtKB-UniRule"/>
</dbReference>
<dbReference type="OrthoDB" id="9803205at2"/>
<evidence type="ECO:0000256" key="6">
    <source>
        <dbReference type="NCBIfam" id="TIGR03319"/>
    </source>
</evidence>
<dbReference type="EMBL" id="CP036316">
    <property type="protein sequence ID" value="QDT65049.1"/>
    <property type="molecule type" value="Genomic_DNA"/>
</dbReference>
<dbReference type="RefSeq" id="WP_145262721.1">
    <property type="nucleotide sequence ID" value="NZ_CP036316.1"/>
</dbReference>
<feature type="domain" description="HD" evidence="8">
    <location>
        <begin position="329"/>
        <end position="422"/>
    </location>
</feature>
<evidence type="ECO:0000259" key="8">
    <source>
        <dbReference type="PROSITE" id="PS51831"/>
    </source>
</evidence>
<dbReference type="CDD" id="cd22431">
    <property type="entry name" value="KH-I_RNaseY"/>
    <property type="match status" value="1"/>
</dbReference>
<dbReference type="PANTHER" id="PTHR12826">
    <property type="entry name" value="RIBONUCLEASE Y"/>
    <property type="match status" value="1"/>
</dbReference>
<dbReference type="GO" id="GO:0003723">
    <property type="term" value="F:RNA binding"/>
    <property type="evidence" value="ECO:0007669"/>
    <property type="project" value="UniProtKB-UniRule"/>
</dbReference>
<reference evidence="9 10" key="1">
    <citation type="submission" date="2019-02" db="EMBL/GenBank/DDBJ databases">
        <title>Deep-cultivation of Planctomycetes and their phenomic and genomic characterization uncovers novel biology.</title>
        <authorList>
            <person name="Wiegand S."/>
            <person name="Jogler M."/>
            <person name="Boedeker C."/>
            <person name="Pinto D."/>
            <person name="Vollmers J."/>
            <person name="Rivas-Marin E."/>
            <person name="Kohn T."/>
            <person name="Peeters S.H."/>
            <person name="Heuer A."/>
            <person name="Rast P."/>
            <person name="Oberbeckmann S."/>
            <person name="Bunk B."/>
            <person name="Jeske O."/>
            <person name="Meyerdierks A."/>
            <person name="Storesund J.E."/>
            <person name="Kallscheuer N."/>
            <person name="Luecker S."/>
            <person name="Lage O.M."/>
            <person name="Pohl T."/>
            <person name="Merkel B.J."/>
            <person name="Hornburger P."/>
            <person name="Mueller R.-W."/>
            <person name="Bruemmer F."/>
            <person name="Labrenz M."/>
            <person name="Spormann A.M."/>
            <person name="Op den Camp H."/>
            <person name="Overmann J."/>
            <person name="Amann R."/>
            <person name="Jetten M.S.M."/>
            <person name="Mascher T."/>
            <person name="Medema M.H."/>
            <person name="Devos D.P."/>
            <person name="Kaster A.-K."/>
            <person name="Ovreas L."/>
            <person name="Rohde M."/>
            <person name="Galperin M.Y."/>
            <person name="Jogler C."/>
        </authorList>
    </citation>
    <scope>NUCLEOTIDE SEQUENCE [LARGE SCALE GENOMIC DNA]</scope>
    <source>
        <strain evidence="9 10">V22</strain>
    </source>
</reference>
<dbReference type="EC" id="3.1.-.-" evidence="5 6"/>
<dbReference type="PROSITE" id="PS51831">
    <property type="entry name" value="HD"/>
    <property type="match status" value="1"/>
</dbReference>
<organism evidence="9 10">
    <name type="scientific">Calycomorphotria hydatis</name>
    <dbReference type="NCBI Taxonomy" id="2528027"/>
    <lineage>
        <taxon>Bacteria</taxon>
        <taxon>Pseudomonadati</taxon>
        <taxon>Planctomycetota</taxon>
        <taxon>Planctomycetia</taxon>
        <taxon>Planctomycetales</taxon>
        <taxon>Planctomycetaceae</taxon>
        <taxon>Calycomorphotria</taxon>
    </lineage>
</organism>
<name>A0A517T9L7_9PLAN</name>
<keyword evidence="2 5" id="KW-0255">Endonuclease</keyword>
<evidence type="ECO:0000256" key="4">
    <source>
        <dbReference type="ARBA" id="ARBA00022884"/>
    </source>
</evidence>
<accession>A0A517T9L7</accession>
<dbReference type="PROSITE" id="PS50084">
    <property type="entry name" value="KH_TYPE_1"/>
    <property type="match status" value="1"/>
</dbReference>
<dbReference type="InterPro" id="IPR022711">
    <property type="entry name" value="RNase_Y_N"/>
</dbReference>
<evidence type="ECO:0000256" key="3">
    <source>
        <dbReference type="ARBA" id="ARBA00022801"/>
    </source>
</evidence>
<dbReference type="FunFam" id="1.10.3210.10:FF:000022">
    <property type="entry name" value="Ribonuclease Y"/>
    <property type="match status" value="1"/>
</dbReference>
<dbReference type="PANTHER" id="PTHR12826:SF15">
    <property type="entry name" value="RIBONUCLEASE Y"/>
    <property type="match status" value="1"/>
</dbReference>
<comment type="function">
    <text evidence="5">Endoribonuclease that initiates mRNA decay.</text>
</comment>
<dbReference type="Gene3D" id="3.30.1370.10">
    <property type="entry name" value="K Homology domain, type 1"/>
    <property type="match status" value="1"/>
</dbReference>
<dbReference type="CDD" id="cd00077">
    <property type="entry name" value="HDc"/>
    <property type="match status" value="1"/>
</dbReference>
<dbReference type="GO" id="GO:0005886">
    <property type="term" value="C:plasma membrane"/>
    <property type="evidence" value="ECO:0007669"/>
    <property type="project" value="UniProtKB-UniRule"/>
</dbReference>
<keyword evidence="10" id="KW-1185">Reference proteome</keyword>
<dbReference type="KEGG" id="chya:V22_22950"/>
<dbReference type="Proteomes" id="UP000319976">
    <property type="component" value="Chromosome"/>
</dbReference>
<evidence type="ECO:0000313" key="9">
    <source>
        <dbReference type="EMBL" id="QDT65049.1"/>
    </source>
</evidence>
<dbReference type="Gene3D" id="1.10.3210.10">
    <property type="entry name" value="Hypothetical protein af1432"/>
    <property type="match status" value="1"/>
</dbReference>
<dbReference type="SUPFAM" id="SSF109604">
    <property type="entry name" value="HD-domain/PDEase-like"/>
    <property type="match status" value="1"/>
</dbReference>
<dbReference type="Pfam" id="PF01966">
    <property type="entry name" value="HD"/>
    <property type="match status" value="1"/>
</dbReference>
<comment type="similarity">
    <text evidence="5">Belongs to the RNase Y family.</text>
</comment>
<evidence type="ECO:0000256" key="5">
    <source>
        <dbReference type="HAMAP-Rule" id="MF_00335"/>
    </source>
</evidence>
<keyword evidence="7" id="KW-0175">Coiled coil</keyword>
<dbReference type="HAMAP" id="MF_00335">
    <property type="entry name" value="RNase_Y"/>
    <property type="match status" value="1"/>
</dbReference>
<dbReference type="InterPro" id="IPR017705">
    <property type="entry name" value="Ribonuclease_Y"/>
</dbReference>
<dbReference type="InterPro" id="IPR006674">
    <property type="entry name" value="HD_domain"/>
</dbReference>
<dbReference type="AlphaFoldDB" id="A0A517T9L7"/>
<dbReference type="InterPro" id="IPR006675">
    <property type="entry name" value="HDIG_dom"/>
</dbReference>
<dbReference type="SMART" id="SM00471">
    <property type="entry name" value="HDc"/>
    <property type="match status" value="1"/>
</dbReference>
<evidence type="ECO:0000256" key="1">
    <source>
        <dbReference type="ARBA" id="ARBA00022722"/>
    </source>
</evidence>
<dbReference type="Pfam" id="PF00013">
    <property type="entry name" value="KH_1"/>
    <property type="match status" value="1"/>
</dbReference>
<proteinExistence type="inferred from homology"/>
<protein>
    <recommendedName>
        <fullName evidence="5 6">Ribonuclease Y</fullName>
        <shortName evidence="5">RNase Y</shortName>
        <ecNumber evidence="5 6">3.1.-.-</ecNumber>
    </recommendedName>
</protein>
<evidence type="ECO:0000256" key="2">
    <source>
        <dbReference type="ARBA" id="ARBA00022759"/>
    </source>
</evidence>
<dbReference type="NCBIfam" id="TIGR00277">
    <property type="entry name" value="HDIG"/>
    <property type="match status" value="1"/>
</dbReference>